<evidence type="ECO:0000313" key="6">
    <source>
        <dbReference type="EMBL" id="ADB48714.1"/>
    </source>
</evidence>
<dbReference type="Gene3D" id="1.10.357.10">
    <property type="entry name" value="Tetracycline Repressor, domain 2"/>
    <property type="match status" value="1"/>
</dbReference>
<dbReference type="Gene3D" id="1.10.10.60">
    <property type="entry name" value="Homeodomain-like"/>
    <property type="match status" value="1"/>
</dbReference>
<dbReference type="HOGENOM" id="CLU_069356_25_2_11"/>
<evidence type="ECO:0000313" key="7">
    <source>
        <dbReference type="Proteomes" id="UP000008229"/>
    </source>
</evidence>
<dbReference type="KEGG" id="cwo:Cwoe_0278"/>
<dbReference type="EMBL" id="CP001854">
    <property type="protein sequence ID" value="ADB48714.1"/>
    <property type="molecule type" value="Genomic_DNA"/>
</dbReference>
<dbReference type="GO" id="GO:0000976">
    <property type="term" value="F:transcription cis-regulatory region binding"/>
    <property type="evidence" value="ECO:0007669"/>
    <property type="project" value="TreeGrafter"/>
</dbReference>
<dbReference type="SUPFAM" id="SSF48498">
    <property type="entry name" value="Tetracyclin repressor-like, C-terminal domain"/>
    <property type="match status" value="1"/>
</dbReference>
<dbReference type="PANTHER" id="PTHR30055">
    <property type="entry name" value="HTH-TYPE TRANSCRIPTIONAL REGULATOR RUTR"/>
    <property type="match status" value="1"/>
</dbReference>
<evidence type="ECO:0000256" key="4">
    <source>
        <dbReference type="PROSITE-ProRule" id="PRU00335"/>
    </source>
</evidence>
<proteinExistence type="predicted"/>
<dbReference type="InterPro" id="IPR009057">
    <property type="entry name" value="Homeodomain-like_sf"/>
</dbReference>
<reference evidence="7" key="2">
    <citation type="submission" date="2010-01" db="EMBL/GenBank/DDBJ databases">
        <title>The complete genome of Conexibacter woesei DSM 14684.</title>
        <authorList>
            <consortium name="US DOE Joint Genome Institute (JGI-PGF)"/>
            <person name="Lucas S."/>
            <person name="Copeland A."/>
            <person name="Lapidus A."/>
            <person name="Glavina del Rio T."/>
            <person name="Dalin E."/>
            <person name="Tice H."/>
            <person name="Bruce D."/>
            <person name="Goodwin L."/>
            <person name="Pitluck S."/>
            <person name="Kyrpides N."/>
            <person name="Mavromatis K."/>
            <person name="Ivanova N."/>
            <person name="Mikhailova N."/>
            <person name="Chertkov O."/>
            <person name="Brettin T."/>
            <person name="Detter J.C."/>
            <person name="Han C."/>
            <person name="Larimer F."/>
            <person name="Land M."/>
            <person name="Hauser L."/>
            <person name="Markowitz V."/>
            <person name="Cheng J.-F."/>
            <person name="Hugenholtz P."/>
            <person name="Woyke T."/>
            <person name="Wu D."/>
            <person name="Pukall R."/>
            <person name="Steenblock K."/>
            <person name="Schneider S."/>
            <person name="Klenk H.-P."/>
            <person name="Eisen J.A."/>
        </authorList>
    </citation>
    <scope>NUCLEOTIDE SEQUENCE [LARGE SCALE GENOMIC DNA]</scope>
    <source>
        <strain evidence="7">DSM 14684 / CIP 108061 / JCM 11494 / NBRC 100937 / ID131577</strain>
    </source>
</reference>
<evidence type="ECO:0000256" key="2">
    <source>
        <dbReference type="ARBA" id="ARBA00023125"/>
    </source>
</evidence>
<organism evidence="6 7">
    <name type="scientific">Conexibacter woesei (strain DSM 14684 / CCUG 47730 / CIP 108061 / JCM 11494 / NBRC 100937 / ID131577)</name>
    <dbReference type="NCBI Taxonomy" id="469383"/>
    <lineage>
        <taxon>Bacteria</taxon>
        <taxon>Bacillati</taxon>
        <taxon>Actinomycetota</taxon>
        <taxon>Thermoleophilia</taxon>
        <taxon>Solirubrobacterales</taxon>
        <taxon>Conexibacteraceae</taxon>
        <taxon>Conexibacter</taxon>
    </lineage>
</organism>
<keyword evidence="1" id="KW-0805">Transcription regulation</keyword>
<name>D3F641_CONWI</name>
<accession>D3F641</accession>
<gene>
    <name evidence="6" type="ordered locus">Cwoe_0278</name>
</gene>
<dbReference type="RefSeq" id="WP_012931767.1">
    <property type="nucleotide sequence ID" value="NC_013739.1"/>
</dbReference>
<reference evidence="6 7" key="1">
    <citation type="journal article" date="2010" name="Stand. Genomic Sci.">
        <title>Complete genome sequence of Conexibacter woesei type strain (ID131577).</title>
        <authorList>
            <person name="Pukall R."/>
            <person name="Lapidus A."/>
            <person name="Glavina Del Rio T."/>
            <person name="Copeland A."/>
            <person name="Tice H."/>
            <person name="Cheng J.-F."/>
            <person name="Lucas S."/>
            <person name="Chen F."/>
            <person name="Nolan M."/>
            <person name="Bruce D."/>
            <person name="Goodwin L."/>
            <person name="Pitluck S."/>
            <person name="Mavromatis K."/>
            <person name="Ivanova N."/>
            <person name="Ovchinnikova G."/>
            <person name="Pati A."/>
            <person name="Chen A."/>
            <person name="Palaniappan K."/>
            <person name="Land M."/>
            <person name="Hauser L."/>
            <person name="Chang Y.-J."/>
            <person name="Jeffries C.D."/>
            <person name="Chain P."/>
            <person name="Meincke L."/>
            <person name="Sims D."/>
            <person name="Brettin T."/>
            <person name="Detter J.C."/>
            <person name="Rohde M."/>
            <person name="Goeker M."/>
            <person name="Bristow J."/>
            <person name="Eisen J.A."/>
            <person name="Markowitz V."/>
            <person name="Kyrpides N.C."/>
            <person name="Klenk H.-P."/>
            <person name="Hugenholtz P."/>
        </authorList>
    </citation>
    <scope>NUCLEOTIDE SEQUENCE [LARGE SCALE GENOMIC DNA]</scope>
    <source>
        <strain evidence="7">DSM 14684 / CIP 108061 / JCM 11494 / NBRC 100937 / ID131577</strain>
    </source>
</reference>
<keyword evidence="7" id="KW-1185">Reference proteome</keyword>
<dbReference type="InterPro" id="IPR036271">
    <property type="entry name" value="Tet_transcr_reg_TetR-rel_C_sf"/>
</dbReference>
<keyword evidence="2 4" id="KW-0238">DNA-binding</keyword>
<dbReference type="Pfam" id="PF00440">
    <property type="entry name" value="TetR_N"/>
    <property type="match status" value="1"/>
</dbReference>
<keyword evidence="3" id="KW-0804">Transcription</keyword>
<dbReference type="eggNOG" id="COG1309">
    <property type="taxonomic scope" value="Bacteria"/>
</dbReference>
<feature type="DNA-binding region" description="H-T-H motif" evidence="4">
    <location>
        <begin position="40"/>
        <end position="59"/>
    </location>
</feature>
<evidence type="ECO:0000259" key="5">
    <source>
        <dbReference type="PROSITE" id="PS50977"/>
    </source>
</evidence>
<dbReference type="PROSITE" id="PS50977">
    <property type="entry name" value="HTH_TETR_2"/>
    <property type="match status" value="1"/>
</dbReference>
<dbReference type="AlphaFoldDB" id="D3F641"/>
<evidence type="ECO:0000256" key="3">
    <source>
        <dbReference type="ARBA" id="ARBA00023163"/>
    </source>
</evidence>
<dbReference type="InterPro" id="IPR011075">
    <property type="entry name" value="TetR_C"/>
</dbReference>
<dbReference type="GO" id="GO:0003700">
    <property type="term" value="F:DNA-binding transcription factor activity"/>
    <property type="evidence" value="ECO:0007669"/>
    <property type="project" value="TreeGrafter"/>
</dbReference>
<dbReference type="InterPro" id="IPR050109">
    <property type="entry name" value="HTH-type_TetR-like_transc_reg"/>
</dbReference>
<feature type="domain" description="HTH tetR-type" evidence="5">
    <location>
        <begin position="17"/>
        <end position="77"/>
    </location>
</feature>
<dbReference type="STRING" id="469383.Cwoe_0278"/>
<evidence type="ECO:0000256" key="1">
    <source>
        <dbReference type="ARBA" id="ARBA00023015"/>
    </source>
</evidence>
<dbReference type="InterPro" id="IPR001647">
    <property type="entry name" value="HTH_TetR"/>
</dbReference>
<sequence>MPCDDRHRNAPLGCRGEPVLAAVRAATLRELAECGYAALTIDNVARRAGVHKTTVYRRWHDREQLLLDALSDHVATEVPVPDTGDVERDLRELARGLVRWIASPAGGGVLATMLSDAGRVPAIAEARRRFYRQRFEQAAPIVRRAIERRELPAGTDPAELLKALMAPIYLRLLVTGEPLDEEAADRAAEVALAAARAGALSNPPRT</sequence>
<dbReference type="Proteomes" id="UP000008229">
    <property type="component" value="Chromosome"/>
</dbReference>
<dbReference type="PANTHER" id="PTHR30055:SF148">
    <property type="entry name" value="TETR-FAMILY TRANSCRIPTIONAL REGULATOR"/>
    <property type="match status" value="1"/>
</dbReference>
<dbReference type="Pfam" id="PF16859">
    <property type="entry name" value="TetR_C_11"/>
    <property type="match status" value="1"/>
</dbReference>
<protein>
    <submittedName>
        <fullName evidence="6">Transcriptional regulator, TetR family</fullName>
    </submittedName>
</protein>
<dbReference type="SUPFAM" id="SSF46689">
    <property type="entry name" value="Homeodomain-like"/>
    <property type="match status" value="1"/>
</dbReference>